<reference evidence="1 2" key="1">
    <citation type="submission" date="2019-06" db="EMBL/GenBank/DDBJ databases">
        <title>Draft genome of Aliikangiella marina GYP-15.</title>
        <authorList>
            <person name="Wang G."/>
        </authorList>
    </citation>
    <scope>NUCLEOTIDE SEQUENCE [LARGE SCALE GENOMIC DNA]</scope>
    <source>
        <strain evidence="1 2">GYP-15</strain>
    </source>
</reference>
<keyword evidence="2" id="KW-1185">Reference proteome</keyword>
<dbReference type="RefSeq" id="WP_142888042.1">
    <property type="nucleotide sequence ID" value="NZ_VIKR01000001.1"/>
</dbReference>
<evidence type="ECO:0000313" key="1">
    <source>
        <dbReference type="EMBL" id="TQV76682.1"/>
    </source>
</evidence>
<proteinExistence type="predicted"/>
<name>A0A545THJ2_9GAMM</name>
<dbReference type="AlphaFoldDB" id="A0A545THJ2"/>
<organism evidence="1 2">
    <name type="scientific">Aliikangiella marina</name>
    <dbReference type="NCBI Taxonomy" id="1712262"/>
    <lineage>
        <taxon>Bacteria</taxon>
        <taxon>Pseudomonadati</taxon>
        <taxon>Pseudomonadota</taxon>
        <taxon>Gammaproteobacteria</taxon>
        <taxon>Oceanospirillales</taxon>
        <taxon>Pleioneaceae</taxon>
        <taxon>Aliikangiella</taxon>
    </lineage>
</organism>
<protein>
    <submittedName>
        <fullName evidence="1">Uncharacterized protein</fullName>
    </submittedName>
</protein>
<dbReference type="EMBL" id="VIKR01000001">
    <property type="protein sequence ID" value="TQV76682.1"/>
    <property type="molecule type" value="Genomic_DNA"/>
</dbReference>
<sequence length="292" mass="31198">MFKPWIAETFTGDGATITLTGALSARHITLAQAGFGQDDIFAYSIVDNNEVIKAEGIGSFDLANSRAVRNDMITWDGTVYDETPDGPVPLSSPTNPHTIYVTPISQSIYQTHGLALDKYILTSSIGAHNAAYGSWVANTVFFTPFFPKCHERFTTLGTRLRAVTAGANIKLGVWREKNGLPFGLPIVTTGDLSGATLGDVEGIISGGFHFTPRNHFWGVIVDNAGCQVEFGTSISEQLIGSEDTYSNGTTPVAFLTWAPTSYANAFTEAPPTTKAGFGVGGVVRVPFGYAKK</sequence>
<gene>
    <name evidence="1" type="ORF">FLL45_01600</name>
</gene>
<accession>A0A545THJ2</accession>
<evidence type="ECO:0000313" key="2">
    <source>
        <dbReference type="Proteomes" id="UP000317839"/>
    </source>
</evidence>
<dbReference type="Proteomes" id="UP000317839">
    <property type="component" value="Unassembled WGS sequence"/>
</dbReference>
<comment type="caution">
    <text evidence="1">The sequence shown here is derived from an EMBL/GenBank/DDBJ whole genome shotgun (WGS) entry which is preliminary data.</text>
</comment>